<proteinExistence type="predicted"/>
<accession>A0A8K0GN16</accession>
<organism evidence="1 2">
    <name type="scientific">Ignelater luminosus</name>
    <name type="common">Cucubano</name>
    <name type="synonym">Pyrophorus luminosus</name>
    <dbReference type="NCBI Taxonomy" id="2038154"/>
    <lineage>
        <taxon>Eukaryota</taxon>
        <taxon>Metazoa</taxon>
        <taxon>Ecdysozoa</taxon>
        <taxon>Arthropoda</taxon>
        <taxon>Hexapoda</taxon>
        <taxon>Insecta</taxon>
        <taxon>Pterygota</taxon>
        <taxon>Neoptera</taxon>
        <taxon>Endopterygota</taxon>
        <taxon>Coleoptera</taxon>
        <taxon>Polyphaga</taxon>
        <taxon>Elateriformia</taxon>
        <taxon>Elateroidea</taxon>
        <taxon>Elateridae</taxon>
        <taxon>Agrypninae</taxon>
        <taxon>Pyrophorini</taxon>
        <taxon>Ignelater</taxon>
    </lineage>
</organism>
<keyword evidence="2" id="KW-1185">Reference proteome</keyword>
<evidence type="ECO:0000313" key="1">
    <source>
        <dbReference type="EMBL" id="KAF2905656.1"/>
    </source>
</evidence>
<reference evidence="1" key="1">
    <citation type="submission" date="2019-08" db="EMBL/GenBank/DDBJ databases">
        <title>The genome of the North American firefly Photinus pyralis.</title>
        <authorList>
            <consortium name="Photinus pyralis genome working group"/>
            <person name="Fallon T.R."/>
            <person name="Sander Lower S.E."/>
            <person name="Weng J.-K."/>
        </authorList>
    </citation>
    <scope>NUCLEOTIDE SEQUENCE</scope>
    <source>
        <strain evidence="1">TRF0915ILg1</strain>
        <tissue evidence="1">Whole body</tissue>
    </source>
</reference>
<name>A0A8K0GN16_IGNLU</name>
<gene>
    <name evidence="1" type="ORF">ILUMI_00523</name>
</gene>
<protein>
    <submittedName>
        <fullName evidence="1">Uncharacterized protein</fullName>
    </submittedName>
</protein>
<comment type="caution">
    <text evidence="1">The sequence shown here is derived from an EMBL/GenBank/DDBJ whole genome shotgun (WGS) entry which is preliminary data.</text>
</comment>
<dbReference type="EMBL" id="VTPC01000477">
    <property type="protein sequence ID" value="KAF2905656.1"/>
    <property type="molecule type" value="Genomic_DNA"/>
</dbReference>
<dbReference type="Proteomes" id="UP000801492">
    <property type="component" value="Unassembled WGS sequence"/>
</dbReference>
<dbReference type="AlphaFoldDB" id="A0A8K0GN16"/>
<evidence type="ECO:0000313" key="2">
    <source>
        <dbReference type="Proteomes" id="UP000801492"/>
    </source>
</evidence>
<sequence>MGTSAQNADRVLREGQKLPYKAERFHRERAPRSPITHNNYVQKPLSKAPRSLLNIMMTLQRYNFKLQCKRKKQIYLADMLSRAPEESNYEIYEVEEINEESNVNPIESLTESDIIVERIRRAAKDLTEEIMRRMIRK</sequence>